<reference evidence="2" key="1">
    <citation type="submission" date="2016-06" db="EMBL/GenBank/DDBJ databases">
        <title>Parallel loss of symbiosis genes in relatives of nitrogen-fixing non-legume Parasponia.</title>
        <authorList>
            <person name="Van Velzen R."/>
            <person name="Holmer R."/>
            <person name="Bu F."/>
            <person name="Rutten L."/>
            <person name="Van Zeijl A."/>
            <person name="Liu W."/>
            <person name="Santuari L."/>
            <person name="Cao Q."/>
            <person name="Sharma T."/>
            <person name="Shen D."/>
            <person name="Roswanjaya Y."/>
            <person name="Wardhani T."/>
            <person name="Kalhor M.S."/>
            <person name="Jansen J."/>
            <person name="Van den Hoogen J."/>
            <person name="Gungor B."/>
            <person name="Hartog M."/>
            <person name="Hontelez J."/>
            <person name="Verver J."/>
            <person name="Yang W.-C."/>
            <person name="Schijlen E."/>
            <person name="Repin R."/>
            <person name="Schilthuizen M."/>
            <person name="Schranz E."/>
            <person name="Heidstra R."/>
            <person name="Miyata K."/>
            <person name="Fedorova E."/>
            <person name="Kohlen W."/>
            <person name="Bisseling T."/>
            <person name="Smit S."/>
            <person name="Geurts R."/>
        </authorList>
    </citation>
    <scope>NUCLEOTIDE SEQUENCE [LARGE SCALE GENOMIC DNA]</scope>
    <source>
        <strain evidence="2">cv. RG33-2</strain>
    </source>
</reference>
<dbReference type="InParanoid" id="A0A2P5F697"/>
<dbReference type="STRING" id="63057.A0A2P5F697"/>
<dbReference type="Proteomes" id="UP000237000">
    <property type="component" value="Unassembled WGS sequence"/>
</dbReference>
<proteinExistence type="predicted"/>
<dbReference type="EMBL" id="JXTC01000059">
    <property type="protein sequence ID" value="PON93318.1"/>
    <property type="molecule type" value="Genomic_DNA"/>
</dbReference>
<evidence type="ECO:0000313" key="2">
    <source>
        <dbReference type="Proteomes" id="UP000237000"/>
    </source>
</evidence>
<keyword evidence="2" id="KW-1185">Reference proteome</keyword>
<accession>A0A2P5F697</accession>
<comment type="caution">
    <text evidence="1">The sequence shown here is derived from an EMBL/GenBank/DDBJ whole genome shotgun (WGS) entry which is preliminary data.</text>
</comment>
<dbReference type="OrthoDB" id="270763at2759"/>
<gene>
    <name evidence="1" type="ORF">TorRG33x02_108890</name>
</gene>
<organism evidence="1 2">
    <name type="scientific">Trema orientale</name>
    <name type="common">Charcoal tree</name>
    <name type="synonym">Celtis orientalis</name>
    <dbReference type="NCBI Taxonomy" id="63057"/>
    <lineage>
        <taxon>Eukaryota</taxon>
        <taxon>Viridiplantae</taxon>
        <taxon>Streptophyta</taxon>
        <taxon>Embryophyta</taxon>
        <taxon>Tracheophyta</taxon>
        <taxon>Spermatophyta</taxon>
        <taxon>Magnoliopsida</taxon>
        <taxon>eudicotyledons</taxon>
        <taxon>Gunneridae</taxon>
        <taxon>Pentapetalae</taxon>
        <taxon>rosids</taxon>
        <taxon>fabids</taxon>
        <taxon>Rosales</taxon>
        <taxon>Cannabaceae</taxon>
        <taxon>Trema</taxon>
    </lineage>
</organism>
<evidence type="ECO:0000313" key="1">
    <source>
        <dbReference type="EMBL" id="PON93318.1"/>
    </source>
</evidence>
<name>A0A2P5F697_TREOI</name>
<sequence>MEVSLVALGKISGDYRHKRMENSKKVVLDQRFEAMVTKAMDVSDELQTDGKISGIMEKHLTLLFPLAFGSSRSLEHNTTRLNLPSVHSSPRYAKIGVMFLSRFFGRTLFAAKSETSASAASSSVRTEYNPFAEFFEVYRSVEDDKHVVYGTCPFYFN</sequence>
<protein>
    <submittedName>
        <fullName evidence="1">Uncharacterized protein</fullName>
    </submittedName>
</protein>
<dbReference type="AlphaFoldDB" id="A0A2P5F697"/>